<dbReference type="GO" id="GO:0010468">
    <property type="term" value="P:regulation of gene expression"/>
    <property type="evidence" value="ECO:0007669"/>
    <property type="project" value="UniProtKB-ARBA"/>
</dbReference>
<dbReference type="SUPFAM" id="SSF53098">
    <property type="entry name" value="Ribonuclease H-like"/>
    <property type="match status" value="1"/>
</dbReference>
<feature type="region of interest" description="Disordered" evidence="4">
    <location>
        <begin position="2721"/>
        <end position="2743"/>
    </location>
</feature>
<dbReference type="CDD" id="cd09272">
    <property type="entry name" value="RNase_HI_RT_Ty1"/>
    <property type="match status" value="1"/>
</dbReference>
<feature type="region of interest" description="Disordered" evidence="4">
    <location>
        <begin position="1727"/>
        <end position="1747"/>
    </location>
</feature>
<dbReference type="InterPro" id="IPR036770">
    <property type="entry name" value="Ankyrin_rpt-contain_sf"/>
</dbReference>
<evidence type="ECO:0000313" key="8">
    <source>
        <dbReference type="Proteomes" id="UP000601435"/>
    </source>
</evidence>
<name>A0A813C9I4_9DINO</name>
<feature type="compositionally biased region" description="Basic and acidic residues" evidence="4">
    <location>
        <begin position="2727"/>
        <end position="2743"/>
    </location>
</feature>
<dbReference type="SUPFAM" id="SSF56672">
    <property type="entry name" value="DNA/RNA polymerases"/>
    <property type="match status" value="1"/>
</dbReference>
<evidence type="ECO:0000259" key="5">
    <source>
        <dbReference type="PROSITE" id="PS50103"/>
    </source>
</evidence>
<protein>
    <recommendedName>
        <fullName evidence="9">Retrovirus-related Pol polyprotein from transposon TNT 1-94</fullName>
    </recommendedName>
</protein>
<feature type="domain" description="CCHC-type" evidence="6">
    <location>
        <begin position="914"/>
        <end position="929"/>
    </location>
</feature>
<dbReference type="SMART" id="SM00248">
    <property type="entry name" value="ANK"/>
    <property type="match status" value="3"/>
</dbReference>
<feature type="zinc finger region" description="C3H1-type" evidence="3">
    <location>
        <begin position="881"/>
        <end position="904"/>
    </location>
</feature>
<evidence type="ECO:0000259" key="6">
    <source>
        <dbReference type="PROSITE" id="PS50158"/>
    </source>
</evidence>
<feature type="compositionally biased region" description="Polar residues" evidence="4">
    <location>
        <begin position="949"/>
        <end position="960"/>
    </location>
</feature>
<dbReference type="PROSITE" id="PS50103">
    <property type="entry name" value="ZF_C3H1"/>
    <property type="match status" value="1"/>
</dbReference>
<dbReference type="InterPro" id="IPR012337">
    <property type="entry name" value="RNaseH-like_sf"/>
</dbReference>
<dbReference type="EMBL" id="CAJNJA010087474">
    <property type="protein sequence ID" value="CAE7938930.1"/>
    <property type="molecule type" value="Genomic_DNA"/>
</dbReference>
<evidence type="ECO:0008006" key="9">
    <source>
        <dbReference type="Google" id="ProtNLM"/>
    </source>
</evidence>
<dbReference type="InterPro" id="IPR043502">
    <property type="entry name" value="DNA/RNA_pol_sf"/>
</dbReference>
<dbReference type="Gene3D" id="1.25.40.20">
    <property type="entry name" value="Ankyrin repeat-containing domain"/>
    <property type="match status" value="2"/>
</dbReference>
<accession>A0A813C9I4</accession>
<comment type="caution">
    <text evidence="7">The sequence shown here is derived from an EMBL/GenBank/DDBJ whole genome shotgun (WGS) entry which is preliminary data.</text>
</comment>
<dbReference type="GO" id="GO:0003676">
    <property type="term" value="F:nucleic acid binding"/>
    <property type="evidence" value="ECO:0007669"/>
    <property type="project" value="InterPro"/>
</dbReference>
<dbReference type="PANTHER" id="PTHR24173:SF74">
    <property type="entry name" value="ANKYRIN REPEAT DOMAIN-CONTAINING PROTEIN 16"/>
    <property type="match status" value="1"/>
</dbReference>
<dbReference type="OrthoDB" id="414667at2759"/>
<organism evidence="7 8">
    <name type="scientific">Symbiodinium necroappetens</name>
    <dbReference type="NCBI Taxonomy" id="1628268"/>
    <lineage>
        <taxon>Eukaryota</taxon>
        <taxon>Sar</taxon>
        <taxon>Alveolata</taxon>
        <taxon>Dinophyceae</taxon>
        <taxon>Suessiales</taxon>
        <taxon>Symbiodiniaceae</taxon>
        <taxon>Symbiodinium</taxon>
    </lineage>
</organism>
<evidence type="ECO:0000256" key="1">
    <source>
        <dbReference type="ARBA" id="ARBA00022737"/>
    </source>
</evidence>
<dbReference type="Proteomes" id="UP000601435">
    <property type="component" value="Unassembled WGS sequence"/>
</dbReference>
<dbReference type="InterPro" id="IPR001878">
    <property type="entry name" value="Znf_CCHC"/>
</dbReference>
<keyword evidence="3" id="KW-0479">Metal-binding</keyword>
<keyword evidence="8" id="KW-1185">Reference proteome</keyword>
<dbReference type="InterPro" id="IPR002110">
    <property type="entry name" value="Ankyrin_rpt"/>
</dbReference>
<dbReference type="Gene3D" id="3.30.420.10">
    <property type="entry name" value="Ribonuclease H-like superfamily/Ribonuclease H"/>
    <property type="match status" value="1"/>
</dbReference>
<reference evidence="7" key="1">
    <citation type="submission" date="2021-02" db="EMBL/GenBank/DDBJ databases">
        <authorList>
            <person name="Dougan E. K."/>
            <person name="Rhodes N."/>
            <person name="Thang M."/>
            <person name="Chan C."/>
        </authorList>
    </citation>
    <scope>NUCLEOTIDE SEQUENCE</scope>
</reference>
<dbReference type="InterPro" id="IPR000571">
    <property type="entry name" value="Znf_CCCH"/>
</dbReference>
<dbReference type="PANTHER" id="PTHR24173">
    <property type="entry name" value="ANKYRIN REPEAT CONTAINING"/>
    <property type="match status" value="1"/>
</dbReference>
<proteinExistence type="predicted"/>
<dbReference type="SUPFAM" id="SSF48403">
    <property type="entry name" value="Ankyrin repeat"/>
    <property type="match status" value="1"/>
</dbReference>
<feature type="region of interest" description="Disordered" evidence="4">
    <location>
        <begin position="927"/>
        <end position="962"/>
    </location>
</feature>
<gene>
    <name evidence="7" type="ORF">SNEC2469_LOCUS33342</name>
</gene>
<keyword evidence="2" id="KW-0040">ANK repeat</keyword>
<keyword evidence="3" id="KW-0862">Zinc</keyword>
<dbReference type="GO" id="GO:0008270">
    <property type="term" value="F:zinc ion binding"/>
    <property type="evidence" value="ECO:0007669"/>
    <property type="project" value="UniProtKB-KW"/>
</dbReference>
<feature type="domain" description="C3H1-type" evidence="5">
    <location>
        <begin position="881"/>
        <end position="904"/>
    </location>
</feature>
<dbReference type="InterPro" id="IPR036397">
    <property type="entry name" value="RNaseH_sf"/>
</dbReference>
<evidence type="ECO:0000256" key="4">
    <source>
        <dbReference type="SAM" id="MobiDB-lite"/>
    </source>
</evidence>
<evidence type="ECO:0000256" key="3">
    <source>
        <dbReference type="PROSITE-ProRule" id="PRU00723"/>
    </source>
</evidence>
<feature type="compositionally biased region" description="Pro residues" evidence="4">
    <location>
        <begin position="1736"/>
        <end position="1745"/>
    </location>
</feature>
<dbReference type="InterPro" id="IPR013103">
    <property type="entry name" value="RVT_2"/>
</dbReference>
<keyword evidence="3" id="KW-0863">Zinc-finger</keyword>
<feature type="region of interest" description="Disordered" evidence="4">
    <location>
        <begin position="1459"/>
        <end position="1482"/>
    </location>
</feature>
<dbReference type="PROSITE" id="PS50158">
    <property type="entry name" value="ZF_CCHC"/>
    <property type="match status" value="1"/>
</dbReference>
<keyword evidence="1" id="KW-0677">Repeat</keyword>
<evidence type="ECO:0000313" key="7">
    <source>
        <dbReference type="EMBL" id="CAE7938930.1"/>
    </source>
</evidence>
<evidence type="ECO:0000256" key="2">
    <source>
        <dbReference type="ARBA" id="ARBA00023043"/>
    </source>
</evidence>
<dbReference type="Pfam" id="PF07727">
    <property type="entry name" value="RVT_2"/>
    <property type="match status" value="1"/>
</dbReference>
<sequence length="2849" mass="316725">MFVSHQWAGVDHPDPELQQFKVLQKALKNVMSGASVISGNISIELYTGQKTCISAKDLSSQPLFVWYDFFSCPQSSCRSADRQLAISSIPAYVERCQFFTILCPHVRQEQKEILLNRRSWESRGWCRLERMVRELSTRADTGVSIEIQGATYQAQAPAFGFVQAPVGEGSFTVQRDKTKLAAVLQRMVRRKLHYYVVQGDLHQYRLMLNLQRVHYRNLDLVPLEALRVLISSRADVTSKDGFGASPHHWAAFSNNVEGIKALCMAGCSPTDVNILGYSPFRVAASVGRVDAMRALLPYTPKEEIDLALHAAMLQGGGSAEVMSTLIGLGADVNLQLKIPLFSPLGIWFGCLSLRHRWKTSVLSSYAYHHYQATPLMCSVITGSFEATATLLGAGARTDLRNARGLTAEELARETSAPDYIILALQGHGDAREKLVKDVKKIAKLEVADPEEAVYEVAHRSNESTIRVCKAVVAADDVQSCQKGRYRTGGDDGEFFRSVTSGLANRDNYQGCSLAFTSGRLLTEDCGGHFVDYPWKTRTFTYGENDLGRQLEAAMGEMQDQLRRERERSDEAVKVHFYLRPALRTLWSRVILKRELQYVQKMIMPKIGVVKGELGSYRESPSFWSFGIVTFAEDAYQDLSDTSYAWWEGTLQDALSWYTKYSAASPLERLQLKPSSSQELHRPEWARVERRATAMMLSAVPQAVREEVIAMGSVTSLALLCKLYAVYQPGNLQEKALVLQRLERPEEFDTALQAVEALRKWTLWRRRASSIGIAEPDASVLVQGLDRITTKVVKANSELSFRVSLIRSTLQVDVCPSSQSVTTFLQHLQAEMEQQARLSVTKAPAPVSPGMRAVTPVDGAAATTTTPMAPPPPPPKGGTNGLCRFFQGEKGCRRGNTCKFPHTWSLLEKGARSKKCLACGATGHKVKECRAPGGGAARSSRSATPGIGETGSTSPTASSPEAQRKVNFEDDGVIQTKALQMLNQVQHMPLFKALMEKVCGWMSPKSSTRSTSRAALLDSGATHVLRAPKNEEEWTSARNVSVQLAGDSMAAMKQTSSGSLLTGDQLAQVIVPLGKVICTLGYKLSWTSQVCELIGPDGSTLPLTLKNGCPEVSEKVAHKLIKELEDEQLPQLNSTTQSSIKTLQTMKTSWWSYLLEYVKNGGTDEACMALDRAPFFDFKEMLKERLVTRLPKEGIWELLKDLRVNRRARKRLLRASAWILRWDPPAVERPYEAAKHLAFVGDMVYVNVNRLLFENEFPEVWRVLQWAALQGRLGTIVSRDAPAKPLEQVAAGPHRCMVHFVHALSSAARELQGGGGTRLYVEDLAGNYDMNHYETKYGDSLWPPWTLCKDSIAYYEEMGLSEVSIERFAGDCVLRVAKLSSDAAWRLHVARNHQPFRRDCSVCVRNSAAGHQHRTTMHPMAYSLSVDVVGPLKGFGKSPDGKFFKYFVIGAMRVPRIDGAGGHGEVRGHPLPPPDPEEEVEQLSDDEDEVVHGVPEGAGVDLDDVSKEEEQWKKLLATFKEPIATSTLYFAIPVNNKKAATMLPAVQRIVADVKALGYPITRIHSDRGGEFRGNLVRKWALSQGMWPTTTSGSDSAANGVAESGVRYLKRRARILLDSAGLDKVNWPTAVQYAAAQQRCDQLGVVPVMPVAYGTKVYVKTKRYKTGAVEDFGHHWTRGRYVGPSTDIRGGHVILKDSGTFIQTTHVRVTRDPPSLEEVAPTVLVEPEEDLVSKDGDPPLPPPLLPPPERRVRIKSPHISKIDGFAADYEVLYDAPQDPDAFEGEEKELKYLRVGEIQYMEAVAEQLYNEDKFQEEHVARLLALVAGTCGNLKVPRAPGGKGMVLGGYVHGGSFGITRYGRDLPWVQRYFNYYLAMKIKKNWPDREFSWTTLAIQSAEEIPKHKDSHNERGTCNYVMELKTEPLEGLWVQDDDGERKVVGGDNPADFQYEDMDGRTYDGCLLDVTSTPAMFDPLVPHAYVKGGGTKWFLSGYTPQGAYKLCTNDKKYLVHLGFPLARPCEDDCGGALETTPVLKAVPFPSGTPLSGAHGEDDEVGVVTTHDCETTLWEWAIYAETPPPDEQDGVWPCRSVCLKKLCSSDDPGPELEVLTKVPDILAEEEYDPLIQRDMEVNVEHWTSMGLYDFPKVAKLEPEYVEGIETIIEQALTSEVPLRHTYNVSPAEAKAVIEKWRPAITKELGVVERGFKKVTTAEVMALKEKFTVQARIVCCGNYAAEDQSDLFAGGAAAESLRCALTYTAKRRWRSGITDITGAFMPTPLPGGPGQIVYIIRPPAALVQLGLAHPGERWQLTHGMYGLRQSPRLWSSFRDTELRKMRVSYQDKFWVLRQGTAEPNMWLIYEEGAEESSEPAGLVLVYVDDILLSGPLGLVRATSSTIRSVWKASELEVLDVDHEIRFLGCEIAVTEDYDAVYIHQRPYIDEILRHHATPATDLSPIQSPKELVTFEAKEGEDPGSEEEVRQAQRACGELLWVAQRSRPDISFVVCAMGSLLTRAAPRCLMIATRLRSYLQRTKNLALALKPTNNEFTIYTDSSFAPEGSKSHSGMVAVWLGAPVCWRSSKQPFICLSTAECELLAATEGLVMGKSIASVLNQMMKDVGKIYLKVDNQAAISFTRPSSSVSWRTRHLRVRASYIVEQVDTDQVEVVFVAGKSQWADLLTKSFPRQRLEELVGLWGFVDVVAEVSKVTMARMLVACMMVQTARSPFQISPEIEEPSRNDPKGDRAANGREKYGSNGIITYSEDTLGRIDYSKNTVGIVTYNEDTKACDTYHEGTKAGDTYIEETYTLVKDIWESSAYDNGRPGSFDYINGVFIICDRVWAVGYEFSFYYKRGRGPD</sequence>